<evidence type="ECO:0000256" key="3">
    <source>
        <dbReference type="ARBA" id="ARBA00022989"/>
    </source>
</evidence>
<keyword evidence="7" id="KW-1185">Reference proteome</keyword>
<protein>
    <recommendedName>
        <fullName evidence="8">Monocarboxylate transporter</fullName>
    </recommendedName>
</protein>
<dbReference type="AlphaFoldDB" id="A0A0C9Y4K1"/>
<dbReference type="Gene3D" id="1.20.1250.20">
    <property type="entry name" value="MFS general substrate transporter like domains"/>
    <property type="match status" value="1"/>
</dbReference>
<feature type="transmembrane region" description="Helical" evidence="5">
    <location>
        <begin position="41"/>
        <end position="62"/>
    </location>
</feature>
<sequence length="454" mass="48636">MSPALATHLKLTQPQLTTIALAGMIGQYPFSAFAGKVIDYYGPWACSLVSAGLFSAGFGLFVREIAKTPIDTVAYNSSLYHRLTVYFFVCSVGTVFSYFSSVFAASKNFPRYMGLATGASTALFGLSPTFLSTVATRYFYHPDTGLDVVHFLQFLAFLCGCVHIVGGFTMHVLPPAEECVLRPFDTDTEDQGELEDECTSLLPKTSSVTSVEVVSNTDDDLRSQSILDVLKDFNFWVLAFVVSVILGSCEMIMSNIGTIVLSLPPRYSPTGSDIATSTQITAISLSNTISRLVVGPLADIVSPITSHLPPGSRGVLGKHLISRIAFLTFSSSVLICTYLWMVVGVHSQGGLGVLSIGAGIAYGCTFAVLPSLLSSIWGIHNLGRNYGVLIYAPFLGTPAFSYLYAFVAAGHAPADGSVCTGVECWRATFEVSGGIVALAFVATLWLWKAWRGKV</sequence>
<dbReference type="SUPFAM" id="SSF103473">
    <property type="entry name" value="MFS general substrate transporter"/>
    <property type="match status" value="1"/>
</dbReference>
<dbReference type="Pfam" id="PF07690">
    <property type="entry name" value="MFS_1"/>
    <property type="match status" value="1"/>
</dbReference>
<feature type="transmembrane region" description="Helical" evidence="5">
    <location>
        <begin position="233"/>
        <end position="253"/>
    </location>
</feature>
<dbReference type="Proteomes" id="UP000054018">
    <property type="component" value="Unassembled WGS sequence"/>
</dbReference>
<evidence type="ECO:0000256" key="4">
    <source>
        <dbReference type="ARBA" id="ARBA00023136"/>
    </source>
</evidence>
<dbReference type="GO" id="GO:0022857">
    <property type="term" value="F:transmembrane transporter activity"/>
    <property type="evidence" value="ECO:0007669"/>
    <property type="project" value="InterPro"/>
</dbReference>
<dbReference type="PANTHER" id="PTHR21576">
    <property type="entry name" value="UNCHARACTERIZED NODULIN-LIKE PROTEIN"/>
    <property type="match status" value="1"/>
</dbReference>
<name>A0A0C9Y4K1_9AGAM</name>
<dbReference type="PANTHER" id="PTHR21576:SF158">
    <property type="entry name" value="RIBOSOMAL RNA-PROCESSING PROTEIN 12-LIKE CONSERVED DOMAIN-CONTAINING PROTEIN"/>
    <property type="match status" value="1"/>
</dbReference>
<feature type="transmembrane region" description="Helical" evidence="5">
    <location>
        <begin position="388"/>
        <end position="407"/>
    </location>
</feature>
<dbReference type="InterPro" id="IPR036259">
    <property type="entry name" value="MFS_trans_sf"/>
</dbReference>
<feature type="transmembrane region" description="Helical" evidence="5">
    <location>
        <begin position="151"/>
        <end position="173"/>
    </location>
</feature>
<feature type="transmembrane region" description="Helical" evidence="5">
    <location>
        <begin position="320"/>
        <end position="341"/>
    </location>
</feature>
<dbReference type="EMBL" id="KN833781">
    <property type="protein sequence ID" value="KIK19625.1"/>
    <property type="molecule type" value="Genomic_DNA"/>
</dbReference>
<comment type="subcellular location">
    <subcellularLocation>
        <location evidence="1">Membrane</location>
        <topology evidence="1">Multi-pass membrane protein</topology>
    </subcellularLocation>
</comment>
<feature type="transmembrane region" description="Helical" evidence="5">
    <location>
        <begin position="353"/>
        <end position="376"/>
    </location>
</feature>
<keyword evidence="4 5" id="KW-0472">Membrane</keyword>
<reference evidence="6 7" key="1">
    <citation type="submission" date="2014-04" db="EMBL/GenBank/DDBJ databases">
        <authorList>
            <consortium name="DOE Joint Genome Institute"/>
            <person name="Kuo A."/>
            <person name="Kohler A."/>
            <person name="Costa M.D."/>
            <person name="Nagy L.G."/>
            <person name="Floudas D."/>
            <person name="Copeland A."/>
            <person name="Barry K.W."/>
            <person name="Cichocki N."/>
            <person name="Veneault-Fourrey C."/>
            <person name="LaButti K."/>
            <person name="Lindquist E.A."/>
            <person name="Lipzen A."/>
            <person name="Lundell T."/>
            <person name="Morin E."/>
            <person name="Murat C."/>
            <person name="Sun H."/>
            <person name="Tunlid A."/>
            <person name="Henrissat B."/>
            <person name="Grigoriev I.V."/>
            <person name="Hibbett D.S."/>
            <person name="Martin F."/>
            <person name="Nordberg H.P."/>
            <person name="Cantor M.N."/>
            <person name="Hua S.X."/>
        </authorList>
    </citation>
    <scope>NUCLEOTIDE SEQUENCE [LARGE SCALE GENOMIC DNA]</scope>
    <source>
        <strain evidence="6 7">441</strain>
    </source>
</reference>
<evidence type="ECO:0008006" key="8">
    <source>
        <dbReference type="Google" id="ProtNLM"/>
    </source>
</evidence>
<feature type="transmembrane region" description="Helical" evidence="5">
    <location>
        <begin position="112"/>
        <end position="139"/>
    </location>
</feature>
<dbReference type="InterPro" id="IPR011701">
    <property type="entry name" value="MFS"/>
</dbReference>
<keyword evidence="3 5" id="KW-1133">Transmembrane helix</keyword>
<reference evidence="7" key="2">
    <citation type="submission" date="2015-01" db="EMBL/GenBank/DDBJ databases">
        <title>Evolutionary Origins and Diversification of the Mycorrhizal Mutualists.</title>
        <authorList>
            <consortium name="DOE Joint Genome Institute"/>
            <consortium name="Mycorrhizal Genomics Consortium"/>
            <person name="Kohler A."/>
            <person name="Kuo A."/>
            <person name="Nagy L.G."/>
            <person name="Floudas D."/>
            <person name="Copeland A."/>
            <person name="Barry K.W."/>
            <person name="Cichocki N."/>
            <person name="Veneault-Fourrey C."/>
            <person name="LaButti K."/>
            <person name="Lindquist E.A."/>
            <person name="Lipzen A."/>
            <person name="Lundell T."/>
            <person name="Morin E."/>
            <person name="Murat C."/>
            <person name="Riley R."/>
            <person name="Ohm R."/>
            <person name="Sun H."/>
            <person name="Tunlid A."/>
            <person name="Henrissat B."/>
            <person name="Grigoriev I.V."/>
            <person name="Hibbett D.S."/>
            <person name="Martin F."/>
        </authorList>
    </citation>
    <scope>NUCLEOTIDE SEQUENCE [LARGE SCALE GENOMIC DNA]</scope>
    <source>
        <strain evidence="7">441</strain>
    </source>
</reference>
<accession>A0A0C9Y4K1</accession>
<feature type="transmembrane region" description="Helical" evidence="5">
    <location>
        <begin position="427"/>
        <end position="447"/>
    </location>
</feature>
<evidence type="ECO:0000256" key="2">
    <source>
        <dbReference type="ARBA" id="ARBA00022692"/>
    </source>
</evidence>
<evidence type="ECO:0000256" key="1">
    <source>
        <dbReference type="ARBA" id="ARBA00004141"/>
    </source>
</evidence>
<dbReference type="GO" id="GO:0000329">
    <property type="term" value="C:fungal-type vacuole membrane"/>
    <property type="evidence" value="ECO:0007669"/>
    <property type="project" value="TreeGrafter"/>
</dbReference>
<dbReference type="OrthoDB" id="410267at2759"/>
<keyword evidence="2 5" id="KW-0812">Transmembrane</keyword>
<dbReference type="HOGENOM" id="CLU_012596_2_1_1"/>
<proteinExistence type="predicted"/>
<feature type="transmembrane region" description="Helical" evidence="5">
    <location>
        <begin position="83"/>
        <end position="106"/>
    </location>
</feature>
<gene>
    <name evidence="6" type="ORF">PISMIDRAFT_682945</name>
</gene>
<evidence type="ECO:0000313" key="7">
    <source>
        <dbReference type="Proteomes" id="UP000054018"/>
    </source>
</evidence>
<evidence type="ECO:0000256" key="5">
    <source>
        <dbReference type="SAM" id="Phobius"/>
    </source>
</evidence>
<organism evidence="6 7">
    <name type="scientific">Pisolithus microcarpus 441</name>
    <dbReference type="NCBI Taxonomy" id="765257"/>
    <lineage>
        <taxon>Eukaryota</taxon>
        <taxon>Fungi</taxon>
        <taxon>Dikarya</taxon>
        <taxon>Basidiomycota</taxon>
        <taxon>Agaricomycotina</taxon>
        <taxon>Agaricomycetes</taxon>
        <taxon>Agaricomycetidae</taxon>
        <taxon>Boletales</taxon>
        <taxon>Sclerodermatineae</taxon>
        <taxon>Pisolithaceae</taxon>
        <taxon>Pisolithus</taxon>
    </lineage>
</organism>
<evidence type="ECO:0000313" key="6">
    <source>
        <dbReference type="EMBL" id="KIK19625.1"/>
    </source>
</evidence>